<evidence type="ECO:0000256" key="5">
    <source>
        <dbReference type="PIRSR" id="PIRSR000149-4"/>
    </source>
</evidence>
<dbReference type="Pfam" id="PF00044">
    <property type="entry name" value="Gp_dh_N"/>
    <property type="match status" value="1"/>
</dbReference>
<dbReference type="Proteomes" id="UP000178444">
    <property type="component" value="Unassembled WGS sequence"/>
</dbReference>
<keyword evidence="4" id="KW-0547">Nucleotide-binding</keyword>
<dbReference type="FunFam" id="3.40.50.720:FF:000001">
    <property type="entry name" value="Glyceraldehyde-3-phosphate dehydrogenase"/>
    <property type="match status" value="1"/>
</dbReference>
<feature type="active site" description="Nucleophile" evidence="2">
    <location>
        <position position="161"/>
    </location>
</feature>
<gene>
    <name evidence="8" type="ORF">A2941_02960</name>
</gene>
<organism evidence="8 9">
    <name type="scientific">Candidatus Yanofskybacteria bacterium RIFCSPLOWO2_01_FULL_49_17</name>
    <dbReference type="NCBI Taxonomy" id="1802700"/>
    <lineage>
        <taxon>Bacteria</taxon>
        <taxon>Candidatus Yanofskyibacteriota</taxon>
    </lineage>
</organism>
<evidence type="ECO:0000256" key="2">
    <source>
        <dbReference type="PIRSR" id="PIRSR000149-1"/>
    </source>
</evidence>
<feature type="binding site" evidence="3">
    <location>
        <position position="244"/>
    </location>
    <ligand>
        <name>D-glyceraldehyde 3-phosphate</name>
        <dbReference type="ChEBI" id="CHEBI:59776"/>
    </ligand>
</feature>
<feature type="binding site" evidence="4">
    <location>
        <position position="33"/>
    </location>
    <ligand>
        <name>NAD(+)</name>
        <dbReference type="ChEBI" id="CHEBI:57540"/>
    </ligand>
</feature>
<evidence type="ECO:0000259" key="7">
    <source>
        <dbReference type="SMART" id="SM00846"/>
    </source>
</evidence>
<evidence type="ECO:0000256" key="6">
    <source>
        <dbReference type="RuleBase" id="RU000397"/>
    </source>
</evidence>
<sequence>MASIAINGFGRIGRAFFKLVLTKEGLNIVAINDLGNVDALAYLLKYDSVYGRYGKDVSVKDGKLVVDGKEFLFLSEKGAAKLPWGQLGVDIVVEATGVFESFEKAAVHLRAGAKRVVLTSPAKDEDGSVNSPQVPADGRTVLMGVNEDVLKTCTISSNGSCTTNSASPVMQILVEKLGVKKAFLNTVHGYTATQALIDGGAKDHDMRRMRSAGVNIVPSTTGAVIAVARAIDSLKGKFDGVAMRVPVVTGSLSAITFVASRPTTAEEINKILRDAESEDRWQGIFKTTSDQLVSTDIIGESHAAVVDLTLTKVVDSDLCCVYSWYDNEFGYTNSLVDHVLKIAANL</sequence>
<dbReference type="InterPro" id="IPR020831">
    <property type="entry name" value="GlycerAld/Erythrose_P_DH"/>
</dbReference>
<feature type="binding site" evidence="3">
    <location>
        <begin position="221"/>
        <end position="222"/>
    </location>
    <ligand>
        <name>D-glyceraldehyde 3-phosphate</name>
        <dbReference type="ChEBI" id="CHEBI:59776"/>
    </ligand>
</feature>
<comment type="caution">
    <text evidence="8">The sequence shown here is derived from an EMBL/GenBank/DDBJ whole genome shotgun (WGS) entry which is preliminary data.</text>
</comment>
<dbReference type="InterPro" id="IPR020828">
    <property type="entry name" value="GlycerAld_3-P_DH_NAD(P)-bd"/>
</dbReference>
<dbReference type="InterPro" id="IPR020829">
    <property type="entry name" value="GlycerAld_3-P_DH_cat"/>
</dbReference>
<evidence type="ECO:0000256" key="4">
    <source>
        <dbReference type="PIRSR" id="PIRSR000149-3"/>
    </source>
</evidence>
<feature type="binding site" evidence="3">
    <location>
        <position position="191"/>
    </location>
    <ligand>
        <name>D-glyceraldehyde 3-phosphate</name>
        <dbReference type="ChEBI" id="CHEBI:59776"/>
    </ligand>
</feature>
<dbReference type="InterPro" id="IPR036291">
    <property type="entry name" value="NAD(P)-bd_dom_sf"/>
</dbReference>
<dbReference type="AlphaFoldDB" id="A0A1F8GRB8"/>
<dbReference type="Gene3D" id="3.40.50.720">
    <property type="entry name" value="NAD(P)-binding Rossmann-like Domain"/>
    <property type="match status" value="1"/>
</dbReference>
<accession>A0A1F8GRB8</accession>
<dbReference type="Pfam" id="PF02800">
    <property type="entry name" value="Gp_dh_C"/>
    <property type="match status" value="1"/>
</dbReference>
<comment type="similarity">
    <text evidence="6">Belongs to the glyceraldehyde-3-phosphate dehydrogenase family.</text>
</comment>
<dbReference type="SUPFAM" id="SSF51735">
    <property type="entry name" value="NAD(P)-binding Rossmann-fold domains"/>
    <property type="match status" value="1"/>
</dbReference>
<dbReference type="SUPFAM" id="SSF55347">
    <property type="entry name" value="Glyceraldehyde-3-phosphate dehydrogenase-like, C-terminal domain"/>
    <property type="match status" value="1"/>
</dbReference>
<feature type="binding site" evidence="4">
    <location>
        <begin position="11"/>
        <end position="12"/>
    </location>
    <ligand>
        <name>NAD(+)</name>
        <dbReference type="ChEBI" id="CHEBI:57540"/>
    </ligand>
</feature>
<dbReference type="PANTHER" id="PTHR43148">
    <property type="entry name" value="GLYCERALDEHYDE-3-PHOSPHATE DEHYDROGENASE 2"/>
    <property type="match status" value="1"/>
</dbReference>
<reference evidence="8 9" key="1">
    <citation type="journal article" date="2016" name="Nat. Commun.">
        <title>Thousands of microbial genomes shed light on interconnected biogeochemical processes in an aquifer system.</title>
        <authorList>
            <person name="Anantharaman K."/>
            <person name="Brown C.T."/>
            <person name="Hug L.A."/>
            <person name="Sharon I."/>
            <person name="Castelle C.J."/>
            <person name="Probst A.J."/>
            <person name="Thomas B.C."/>
            <person name="Singh A."/>
            <person name="Wilkins M.J."/>
            <person name="Karaoz U."/>
            <person name="Brodie E.L."/>
            <person name="Williams K.H."/>
            <person name="Hubbard S.S."/>
            <person name="Banfield J.F."/>
        </authorList>
    </citation>
    <scope>NUCLEOTIDE SEQUENCE [LARGE SCALE GENOMIC DNA]</scope>
</reference>
<dbReference type="PRINTS" id="PR00078">
    <property type="entry name" value="G3PDHDRGNASE"/>
</dbReference>
<feature type="site" description="Activates thiol group during catalysis" evidence="5">
    <location>
        <position position="188"/>
    </location>
</feature>
<dbReference type="CDD" id="cd18126">
    <property type="entry name" value="GAPDH_I_C"/>
    <property type="match status" value="1"/>
</dbReference>
<evidence type="ECO:0000256" key="3">
    <source>
        <dbReference type="PIRSR" id="PIRSR000149-2"/>
    </source>
</evidence>
<protein>
    <submittedName>
        <fullName evidence="8">Type I glyceraldehyde-3-phosphate dehydrogenase</fullName>
    </submittedName>
</protein>
<dbReference type="GO" id="GO:0051287">
    <property type="term" value="F:NAD binding"/>
    <property type="evidence" value="ECO:0007669"/>
    <property type="project" value="InterPro"/>
</dbReference>
<evidence type="ECO:0000313" key="8">
    <source>
        <dbReference type="EMBL" id="OGN27964.1"/>
    </source>
</evidence>
<keyword evidence="4" id="KW-0520">NAD</keyword>
<dbReference type="GO" id="GO:0016620">
    <property type="term" value="F:oxidoreductase activity, acting on the aldehyde or oxo group of donors, NAD or NADP as acceptor"/>
    <property type="evidence" value="ECO:0007669"/>
    <property type="project" value="InterPro"/>
</dbReference>
<feature type="binding site" evidence="4">
    <location>
        <position position="119"/>
    </location>
    <ligand>
        <name>NAD(+)</name>
        <dbReference type="ChEBI" id="CHEBI:57540"/>
    </ligand>
</feature>
<dbReference type="Gene3D" id="3.30.360.10">
    <property type="entry name" value="Dihydrodipicolinate Reductase, domain 2"/>
    <property type="match status" value="1"/>
</dbReference>
<dbReference type="CDD" id="cd05214">
    <property type="entry name" value="GAPDH_I_N"/>
    <property type="match status" value="1"/>
</dbReference>
<dbReference type="SMART" id="SM00846">
    <property type="entry name" value="Gp_dh_N"/>
    <property type="match status" value="1"/>
</dbReference>
<name>A0A1F8GRB8_9BACT</name>
<keyword evidence="1" id="KW-0560">Oxidoreductase</keyword>
<feature type="binding site" evidence="4">
    <location>
        <position position="327"/>
    </location>
    <ligand>
        <name>NAD(+)</name>
        <dbReference type="ChEBI" id="CHEBI:57540"/>
    </ligand>
</feature>
<evidence type="ECO:0000313" key="9">
    <source>
        <dbReference type="Proteomes" id="UP000178444"/>
    </source>
</evidence>
<dbReference type="EMBL" id="MGKO01000004">
    <property type="protein sequence ID" value="OGN27964.1"/>
    <property type="molecule type" value="Genomic_DNA"/>
</dbReference>
<dbReference type="PIRSF" id="PIRSF000149">
    <property type="entry name" value="GAP_DH"/>
    <property type="match status" value="1"/>
</dbReference>
<evidence type="ECO:0000256" key="1">
    <source>
        <dbReference type="ARBA" id="ARBA00023002"/>
    </source>
</evidence>
<feature type="domain" description="Glyceraldehyde 3-phosphate dehydrogenase NAD(P) binding" evidence="7">
    <location>
        <begin position="2"/>
        <end position="161"/>
    </location>
</feature>
<proteinExistence type="inferred from homology"/>
<feature type="binding site" evidence="3">
    <location>
        <begin position="160"/>
        <end position="162"/>
    </location>
    <ligand>
        <name>D-glyceraldehyde 3-phosphate</name>
        <dbReference type="ChEBI" id="CHEBI:59776"/>
    </ligand>
</feature>